<dbReference type="OrthoDB" id="191364at2759"/>
<dbReference type="InterPro" id="IPR029058">
    <property type="entry name" value="AB_hydrolase_fold"/>
</dbReference>
<dbReference type="SUPFAM" id="SSF53474">
    <property type="entry name" value="alpha/beta-Hydrolases"/>
    <property type="match status" value="1"/>
</dbReference>
<name>A0A9P6MDC0_9FUNG</name>
<organism evidence="2 3">
    <name type="scientific">Modicella reniformis</name>
    <dbReference type="NCBI Taxonomy" id="1440133"/>
    <lineage>
        <taxon>Eukaryota</taxon>
        <taxon>Fungi</taxon>
        <taxon>Fungi incertae sedis</taxon>
        <taxon>Mucoromycota</taxon>
        <taxon>Mortierellomycotina</taxon>
        <taxon>Mortierellomycetes</taxon>
        <taxon>Mortierellales</taxon>
        <taxon>Mortierellaceae</taxon>
        <taxon>Modicella</taxon>
    </lineage>
</organism>
<gene>
    <name evidence="2" type="primary">MET2_2</name>
    <name evidence="2" type="ORF">BGZ65_010804</name>
</gene>
<dbReference type="GO" id="GO:0004414">
    <property type="term" value="F:homoserine O-acetyltransferase activity"/>
    <property type="evidence" value="ECO:0007669"/>
    <property type="project" value="TreeGrafter"/>
</dbReference>
<proteinExistence type="predicted"/>
<evidence type="ECO:0000313" key="3">
    <source>
        <dbReference type="Proteomes" id="UP000749646"/>
    </source>
</evidence>
<feature type="compositionally biased region" description="Basic and acidic residues" evidence="1">
    <location>
        <begin position="148"/>
        <end position="161"/>
    </location>
</feature>
<dbReference type="EMBL" id="JAAAHW010001778">
    <property type="protein sequence ID" value="KAF9993651.1"/>
    <property type="molecule type" value="Genomic_DNA"/>
</dbReference>
<dbReference type="PANTHER" id="PTHR32268">
    <property type="entry name" value="HOMOSERINE O-ACETYLTRANSFERASE"/>
    <property type="match status" value="1"/>
</dbReference>
<dbReference type="Proteomes" id="UP000749646">
    <property type="component" value="Unassembled WGS sequence"/>
</dbReference>
<keyword evidence="3" id="KW-1185">Reference proteome</keyword>
<accession>A0A9P6MDC0</accession>
<protein>
    <submittedName>
        <fullName evidence="2">Homoserine O- acetyltransferase</fullName>
    </submittedName>
</protein>
<feature type="non-terminal residue" evidence="2">
    <location>
        <position position="229"/>
    </location>
</feature>
<dbReference type="GO" id="GO:0009092">
    <property type="term" value="P:homoserine metabolic process"/>
    <property type="evidence" value="ECO:0007669"/>
    <property type="project" value="TreeGrafter"/>
</dbReference>
<evidence type="ECO:0000313" key="2">
    <source>
        <dbReference type="EMBL" id="KAF9993651.1"/>
    </source>
</evidence>
<dbReference type="InterPro" id="IPR008220">
    <property type="entry name" value="HAT_MetX-like"/>
</dbReference>
<dbReference type="AlphaFoldDB" id="A0A9P6MDC0"/>
<dbReference type="PANTHER" id="PTHR32268:SF11">
    <property type="entry name" value="HOMOSERINE O-ACETYLTRANSFERASE"/>
    <property type="match status" value="1"/>
</dbReference>
<reference evidence="2" key="1">
    <citation type="journal article" date="2020" name="Fungal Divers.">
        <title>Resolving the Mortierellaceae phylogeny through synthesis of multi-gene phylogenetics and phylogenomics.</title>
        <authorList>
            <person name="Vandepol N."/>
            <person name="Liber J."/>
            <person name="Desiro A."/>
            <person name="Na H."/>
            <person name="Kennedy M."/>
            <person name="Barry K."/>
            <person name="Grigoriev I.V."/>
            <person name="Miller A.N."/>
            <person name="O'Donnell K."/>
            <person name="Stajich J.E."/>
            <person name="Bonito G."/>
        </authorList>
    </citation>
    <scope>NUCLEOTIDE SEQUENCE</scope>
    <source>
        <strain evidence="2">MES-2147</strain>
    </source>
</reference>
<dbReference type="GO" id="GO:0009086">
    <property type="term" value="P:methionine biosynthetic process"/>
    <property type="evidence" value="ECO:0007669"/>
    <property type="project" value="TreeGrafter"/>
</dbReference>
<comment type="caution">
    <text evidence="2">The sequence shown here is derived from an EMBL/GenBank/DDBJ whole genome shotgun (WGS) entry which is preliminary data.</text>
</comment>
<sequence length="229" mass="26447">RRTTQPENPFSRLTLDQTIAIVPEFTFESGYTIRNVPVAYKTWGVLNETGDNCMLICHPLTRSADIEDWYIYQYTPIYVDPKVQHVKHGQVQSQSQEFEEGVEEEEEEVGYDIEEAEELYELQQPIREDVDLSRKRILDDLREQMAGEKELRQRRAGRSEGVESDEELSSSGGGASASCEGSKDFKFGSGCLEDMENTTSVFEMRYAFQLGMLRMSAELYFEFWYAYTV</sequence>
<dbReference type="Gene3D" id="3.40.50.1820">
    <property type="entry name" value="alpha/beta hydrolase"/>
    <property type="match status" value="1"/>
</dbReference>
<evidence type="ECO:0000256" key="1">
    <source>
        <dbReference type="SAM" id="MobiDB-lite"/>
    </source>
</evidence>
<feature type="region of interest" description="Disordered" evidence="1">
    <location>
        <begin position="148"/>
        <end position="180"/>
    </location>
</feature>